<accession>A0ABW4BQW1</accession>
<evidence type="ECO:0000259" key="2">
    <source>
        <dbReference type="Pfam" id="PF01425"/>
    </source>
</evidence>
<dbReference type="Proteomes" id="UP001597251">
    <property type="component" value="Unassembled WGS sequence"/>
</dbReference>
<dbReference type="EMBL" id="JBHTOI010000004">
    <property type="protein sequence ID" value="MFD1417301.1"/>
    <property type="molecule type" value="Genomic_DNA"/>
</dbReference>
<dbReference type="InterPro" id="IPR023631">
    <property type="entry name" value="Amidase_dom"/>
</dbReference>
<gene>
    <name evidence="3" type="ORF">ACFQ42_00805</name>
</gene>
<dbReference type="Pfam" id="PF01425">
    <property type="entry name" value="Amidase"/>
    <property type="match status" value="2"/>
</dbReference>
<comment type="similarity">
    <text evidence="1">Belongs to the amidase family.</text>
</comment>
<feature type="domain" description="Amidase" evidence="2">
    <location>
        <begin position="71"/>
        <end position="237"/>
    </location>
</feature>
<evidence type="ECO:0000313" key="4">
    <source>
        <dbReference type="Proteomes" id="UP001597251"/>
    </source>
</evidence>
<feature type="domain" description="Amidase" evidence="2">
    <location>
        <begin position="260"/>
        <end position="500"/>
    </location>
</feature>
<proteinExistence type="inferred from homology"/>
<dbReference type="InterPro" id="IPR036928">
    <property type="entry name" value="AS_sf"/>
</dbReference>
<dbReference type="PROSITE" id="PS00571">
    <property type="entry name" value="AMIDASES"/>
    <property type="match status" value="1"/>
</dbReference>
<dbReference type="PANTHER" id="PTHR11895:SF7">
    <property type="entry name" value="GLUTAMYL-TRNA(GLN) AMIDOTRANSFERASE SUBUNIT A, MITOCHONDRIAL"/>
    <property type="match status" value="1"/>
</dbReference>
<dbReference type="NCBIfam" id="TIGR01167">
    <property type="entry name" value="LPXTG_anchor"/>
    <property type="match status" value="1"/>
</dbReference>
<evidence type="ECO:0000256" key="1">
    <source>
        <dbReference type="ARBA" id="ARBA00009199"/>
    </source>
</evidence>
<keyword evidence="4" id="KW-1185">Reference proteome</keyword>
<dbReference type="InterPro" id="IPR000120">
    <property type="entry name" value="Amidase"/>
</dbReference>
<dbReference type="Gene3D" id="3.90.1300.10">
    <property type="entry name" value="Amidase signature (AS) domain"/>
    <property type="match status" value="1"/>
</dbReference>
<dbReference type="RefSeq" id="WP_225420920.1">
    <property type="nucleotide sequence ID" value="NZ_JBHTOI010000004.1"/>
</dbReference>
<dbReference type="PANTHER" id="PTHR11895">
    <property type="entry name" value="TRANSAMIDASE"/>
    <property type="match status" value="1"/>
</dbReference>
<dbReference type="SUPFAM" id="SSF75304">
    <property type="entry name" value="Amidase signature (AS) enzymes"/>
    <property type="match status" value="1"/>
</dbReference>
<reference evidence="4" key="1">
    <citation type="journal article" date="2019" name="Int. J. Syst. Evol. Microbiol.">
        <title>The Global Catalogue of Microorganisms (GCM) 10K type strain sequencing project: providing services to taxonomists for standard genome sequencing and annotation.</title>
        <authorList>
            <consortium name="The Broad Institute Genomics Platform"/>
            <consortium name="The Broad Institute Genome Sequencing Center for Infectious Disease"/>
            <person name="Wu L."/>
            <person name="Ma J."/>
        </authorList>
    </citation>
    <scope>NUCLEOTIDE SEQUENCE [LARGE SCALE GENOMIC DNA]</scope>
    <source>
        <strain evidence="4">CCM 8936</strain>
    </source>
</reference>
<dbReference type="InterPro" id="IPR020556">
    <property type="entry name" value="Amidase_CS"/>
</dbReference>
<evidence type="ECO:0000313" key="3">
    <source>
        <dbReference type="EMBL" id="MFD1417301.1"/>
    </source>
</evidence>
<comment type="caution">
    <text evidence="3">The sequence shown here is derived from an EMBL/GenBank/DDBJ whole genome shotgun (WGS) entry which is preliminary data.</text>
</comment>
<organism evidence="3 4">
    <name type="scientific">Companilactobacillus keshanensis</name>
    <dbReference type="NCBI Taxonomy" id="2486003"/>
    <lineage>
        <taxon>Bacteria</taxon>
        <taxon>Bacillati</taxon>
        <taxon>Bacillota</taxon>
        <taxon>Bacilli</taxon>
        <taxon>Lactobacillales</taxon>
        <taxon>Lactobacillaceae</taxon>
        <taxon>Companilactobacillus</taxon>
    </lineage>
</organism>
<sequence length="633" mass="69460">MKHHTWDSKIRKIILLLMLFTIGSPAQIVLADQTSTPVENTSSFTIRDYENSSALQLAEAIRNKKVTSVQLVKFAYQEIEKQDSSLHAMITLRKDDALKEASEIQDTGQPFLGVPILLKGLGHTIKGGSNTNGLYFEKDVITQGTSRITKAFQDEGFIVIGQTNFPEMGIKNVTDSKLYGPTGSPYNSKYQAGGSSGGSASGVAAGYAPVATGSDSGGSIRIPASWNGVIGFKPSRAVTKFDSKSEHNQTSHFAETKTMSDTKKLFEDFSNGTASDVKLDPKIIKIAYTTESPVNTPVSADAKRAVQNAVDFLKHQGYQVEEVKYPINGTELMNDYDIIGAGSSGIINYLANNKLKRDLEIGDVDLTTWAIYQLGQSISKDDVLDAWDSVNKLTEQMQQFHQKYPIFLTPTTASTAPKIGDPLMTDSLEKRIRSMDGLSKEDKTKLVLDQWMPALTYSPFTQISNLTGEPAISLPTFVSAAGLPLGIQFNAARNNDRLLLQMGDLFEKNNKFNQKYVVNNTHNSVVSKPSPKPILKPKPINKPLPKHKESIFGLQVDDGTSAIKKNVPEENKLQNKENQTGNFPPVSHRATVAAPVMKHQILPQTGNKKSILSFVGIMAFSGVIYLKFKKNEF</sequence>
<protein>
    <submittedName>
        <fullName evidence="3">Amidase family protein</fullName>
    </submittedName>
</protein>
<name>A0ABW4BQW1_9LACO</name>